<gene>
    <name evidence="6" type="ORF">CWI37_1573p0020</name>
</gene>
<dbReference type="AlphaFoldDB" id="A0A4Q9KXE2"/>
<evidence type="ECO:0000256" key="2">
    <source>
        <dbReference type="ARBA" id="ARBA00012489"/>
    </source>
</evidence>
<evidence type="ECO:0000313" key="7">
    <source>
        <dbReference type="Proteomes" id="UP000292362"/>
    </source>
</evidence>
<evidence type="ECO:0000256" key="3">
    <source>
        <dbReference type="ARBA" id="ARBA00022801"/>
    </source>
</evidence>
<protein>
    <recommendedName>
        <fullName evidence="2">separase</fullName>
        <ecNumber evidence="2">3.4.22.49</ecNumber>
    </recommendedName>
</protein>
<dbReference type="InterPro" id="IPR005314">
    <property type="entry name" value="Peptidase_C50"/>
</dbReference>
<dbReference type="GO" id="GO:0072686">
    <property type="term" value="C:mitotic spindle"/>
    <property type="evidence" value="ECO:0007669"/>
    <property type="project" value="TreeGrafter"/>
</dbReference>
<keyword evidence="4" id="KW-0159">Chromosome partition</keyword>
<dbReference type="GO" id="GO:0006508">
    <property type="term" value="P:proteolysis"/>
    <property type="evidence" value="ECO:0007669"/>
    <property type="project" value="InterPro"/>
</dbReference>
<proteinExistence type="predicted"/>
<dbReference type="Pfam" id="PF03568">
    <property type="entry name" value="Separin_C"/>
    <property type="match status" value="1"/>
</dbReference>
<comment type="catalytic activity">
    <reaction evidence="1">
        <text>All bonds known to be hydrolyzed by this endopeptidase have arginine in P1 and an acidic residue in P4. P6 is often occupied by an acidic residue or by a hydroxy-amino-acid residue, the phosphorylation of which enhances cleavage.</text>
        <dbReference type="EC" id="3.4.22.49"/>
    </reaction>
</comment>
<evidence type="ECO:0000313" key="6">
    <source>
        <dbReference type="EMBL" id="TBT98839.1"/>
    </source>
</evidence>
<organism evidence="6 7">
    <name type="scientific">Hamiltosporidium tvaerminnensis</name>
    <dbReference type="NCBI Taxonomy" id="1176355"/>
    <lineage>
        <taxon>Eukaryota</taxon>
        <taxon>Fungi</taxon>
        <taxon>Fungi incertae sedis</taxon>
        <taxon>Microsporidia</taxon>
        <taxon>Dubosqiidae</taxon>
        <taxon>Hamiltosporidium</taxon>
    </lineage>
</organism>
<evidence type="ECO:0000256" key="1">
    <source>
        <dbReference type="ARBA" id="ARBA00000451"/>
    </source>
</evidence>
<dbReference type="GO" id="GO:0005634">
    <property type="term" value="C:nucleus"/>
    <property type="evidence" value="ECO:0007669"/>
    <property type="project" value="InterPro"/>
</dbReference>
<evidence type="ECO:0000256" key="4">
    <source>
        <dbReference type="ARBA" id="ARBA00022829"/>
    </source>
</evidence>
<dbReference type="PANTHER" id="PTHR12792">
    <property type="entry name" value="EXTRA SPINDLE POLES 1-RELATED"/>
    <property type="match status" value="1"/>
</dbReference>
<evidence type="ECO:0000259" key="5">
    <source>
        <dbReference type="PROSITE" id="PS51700"/>
    </source>
</evidence>
<sequence>MKNEVFEKYRSMVLNMVKYTGKRKPTILSVKKRGNYGINILNEILRKKFNEDDYNIYISLGLEIVKCLYIYEDKLRIPLYSLYKVLISLYEKCTDENTKFSIFKEILEKSKSLEFNETKEYFEIKISIEIIKLKNKFCETNLNFILSNILFTSEIFQKKVYKILEKEKSKNNKKLKNLNEHRENNEIKFIDKEILTNSSGFKLNISRKLFEIKNFKNLNFNKNEIFAEEVKFSEVSVEEKIFLRKYFYFLKELKLESNFFKNIFEDEEYVFIKHIISTDIWSLSFFDEDYFWNPFFGNQNNLNESKSLFLYKEKYNECRNEYSEIIRKAFLQLKAKKCNLIELKILLHYLKKIIKNTTKNTNFNLINIEILFLNSLIFILEENYLESKNLLRKVLLILRKNNFKNIFIEIYLHVYNLIALSHFYLAEYFESVYYLDKSLDLIEEYGLNKYKFNFINRKLFVERFANIYGVSPNISLDLFKRDIQFKNDKTFFNEKKKNLNNRILFNSVLNEIIDEIRELRLFEFSEEDSFKNLRKENFENSKSNKLGNNCGAAGNLDLERRIYGNSKFSNEKLGNSFFKSFCNSNDFYRKFEIFYKRFSHVGLFSFYSLNDILCINFYFSDKNIFECKTQKTKIDLKSLKNKLNKVLSTSRETLKMKVESATDKKTWWDIRYKLDKELRDIIFAVNSELKEYLNTKNINIIILDESTTFFPFESMKIFENVSVYRIPSVEFLFQRLFFESKKILQNIFYVLDPENNLPDTRSTIKPFLETLNFTEGIEGKPIDFEIIREILQKDLFLYFGHGNGERYFKPYLKEKQDISKSKEIYRYSEKTEENHEYFESEITNRNLNKVKVLSSNYGTIKSPVRSENDKIMLLFGCSSAKVLCVDNFKRNGIIYKYLKKFSTILGCLWDVTDKDIDRFSLEFLDNIFKNETLDLAAFMQKSKKNMKLKYLNGASLVIYGMPVILDFKEYISN</sequence>
<keyword evidence="3" id="KW-0378">Hydrolase</keyword>
<dbReference type="InterPro" id="IPR030397">
    <property type="entry name" value="SEPARIN_core_dom"/>
</dbReference>
<dbReference type="GO" id="GO:0005737">
    <property type="term" value="C:cytoplasm"/>
    <property type="evidence" value="ECO:0007669"/>
    <property type="project" value="TreeGrafter"/>
</dbReference>
<dbReference type="Proteomes" id="UP000292362">
    <property type="component" value="Unassembled WGS sequence"/>
</dbReference>
<dbReference type="GO" id="GO:0051307">
    <property type="term" value="P:meiotic chromosome separation"/>
    <property type="evidence" value="ECO:0007669"/>
    <property type="project" value="TreeGrafter"/>
</dbReference>
<dbReference type="EC" id="3.4.22.49" evidence="2"/>
<dbReference type="VEuPathDB" id="MicrosporidiaDB:CWI37_1573p0020"/>
<dbReference type="GO" id="GO:0004197">
    <property type="term" value="F:cysteine-type endopeptidase activity"/>
    <property type="evidence" value="ECO:0007669"/>
    <property type="project" value="InterPro"/>
</dbReference>
<name>A0A4Q9KXE2_9MICR</name>
<dbReference type="EMBL" id="PITJ01001573">
    <property type="protein sequence ID" value="TBT98839.1"/>
    <property type="molecule type" value="Genomic_DNA"/>
</dbReference>
<feature type="domain" description="Peptidase C50" evidence="5">
    <location>
        <begin position="744"/>
        <end position="888"/>
    </location>
</feature>
<dbReference type="PROSITE" id="PS51700">
    <property type="entry name" value="SEPARIN"/>
    <property type="match status" value="1"/>
</dbReference>
<accession>A0A4Q9KXE2</accession>
<dbReference type="PANTHER" id="PTHR12792:SF0">
    <property type="entry name" value="SEPARIN"/>
    <property type="match status" value="1"/>
</dbReference>
<comment type="caution">
    <text evidence="6">The sequence shown here is derived from an EMBL/GenBank/DDBJ whole genome shotgun (WGS) entry which is preliminary data.</text>
</comment>
<reference evidence="6 7" key="1">
    <citation type="submission" date="2017-12" db="EMBL/GenBank/DDBJ databases">
        <authorList>
            <person name="Pombert J.-F."/>
            <person name="Haag K.L."/>
            <person name="Ebert D."/>
        </authorList>
    </citation>
    <scope>NUCLEOTIDE SEQUENCE [LARGE SCALE GENOMIC DNA]</scope>
    <source>
        <strain evidence="6">FI-OER-3-3</strain>
    </source>
</reference>